<keyword evidence="8" id="KW-1185">Reference proteome</keyword>
<evidence type="ECO:0000256" key="2">
    <source>
        <dbReference type="ARBA" id="ARBA00022490"/>
    </source>
</evidence>
<evidence type="ECO:0000256" key="4">
    <source>
        <dbReference type="SAM" id="MobiDB-lite"/>
    </source>
</evidence>
<dbReference type="EMBL" id="JAKMXF010000330">
    <property type="protein sequence ID" value="KAI6648501.1"/>
    <property type="molecule type" value="Genomic_DNA"/>
</dbReference>
<organism evidence="7 8">
    <name type="scientific">Oopsacas minuta</name>
    <dbReference type="NCBI Taxonomy" id="111878"/>
    <lineage>
        <taxon>Eukaryota</taxon>
        <taxon>Metazoa</taxon>
        <taxon>Porifera</taxon>
        <taxon>Hexactinellida</taxon>
        <taxon>Hexasterophora</taxon>
        <taxon>Lyssacinosida</taxon>
        <taxon>Leucopsacidae</taxon>
        <taxon>Oopsacas</taxon>
    </lineage>
</organism>
<dbReference type="PROSITE" id="PS00028">
    <property type="entry name" value="ZINC_FINGER_C2H2_1"/>
    <property type="match status" value="1"/>
</dbReference>
<feature type="region of interest" description="Disordered" evidence="4">
    <location>
        <begin position="98"/>
        <end position="216"/>
    </location>
</feature>
<dbReference type="Gene3D" id="3.10.20.90">
    <property type="entry name" value="Phosphatidylinositol 3-kinase Catalytic Subunit, Chain A, domain 1"/>
    <property type="match status" value="1"/>
</dbReference>
<dbReference type="InterPro" id="IPR015940">
    <property type="entry name" value="UBA"/>
</dbReference>
<gene>
    <name evidence="7" type="ORF">LOD99_8133</name>
</gene>
<dbReference type="InterPro" id="IPR057766">
    <property type="entry name" value="Znf-C2H2_OTU1-like_C"/>
</dbReference>
<dbReference type="Gene3D" id="1.10.8.10">
    <property type="entry name" value="DNA helicase RuvA subunit, C-terminal domain"/>
    <property type="match status" value="1"/>
</dbReference>
<feature type="region of interest" description="Disordered" evidence="4">
    <location>
        <begin position="42"/>
        <end position="79"/>
    </location>
</feature>
<dbReference type="GO" id="GO:0005737">
    <property type="term" value="C:cytoplasm"/>
    <property type="evidence" value="ECO:0007669"/>
    <property type="project" value="UniProtKB-SubCell"/>
</dbReference>
<dbReference type="Pfam" id="PF24560">
    <property type="entry name" value="zf-C2H2_OTU1_C"/>
    <property type="match status" value="1"/>
</dbReference>
<reference evidence="7 8" key="1">
    <citation type="journal article" date="2023" name="BMC Biol.">
        <title>The compact genome of the sponge Oopsacas minuta (Hexactinellida) is lacking key metazoan core genes.</title>
        <authorList>
            <person name="Santini S."/>
            <person name="Schenkelaars Q."/>
            <person name="Jourda C."/>
            <person name="Duchesne M."/>
            <person name="Belahbib H."/>
            <person name="Rocher C."/>
            <person name="Selva M."/>
            <person name="Riesgo A."/>
            <person name="Vervoort M."/>
            <person name="Leys S.P."/>
            <person name="Kodjabachian L."/>
            <person name="Le Bivic A."/>
            <person name="Borchiellini C."/>
            <person name="Claverie J.M."/>
            <person name="Renard E."/>
        </authorList>
    </citation>
    <scope>NUCLEOTIDE SEQUENCE [LARGE SCALE GENOMIC DNA]</scope>
    <source>
        <strain evidence="7">SPO-2</strain>
    </source>
</reference>
<evidence type="ECO:0000256" key="1">
    <source>
        <dbReference type="ARBA" id="ARBA00004496"/>
    </source>
</evidence>
<dbReference type="GO" id="GO:0005634">
    <property type="term" value="C:nucleus"/>
    <property type="evidence" value="ECO:0007669"/>
    <property type="project" value="TreeGrafter"/>
</dbReference>
<dbReference type="PROSITE" id="PS50033">
    <property type="entry name" value="UBX"/>
    <property type="match status" value="1"/>
</dbReference>
<sequence length="315" mass="35266">MSDKAQVLESLQDFGFTAEQAGEAWEKSGSKTLDAALNYLVEQQEGKPGVEEDHVTPSATAPEGTSGGAEAEDQEASGVVAQSLKCDECGKQLRSTVEAETHAARTGHSSFSESAESVKPLTQEEREQQLAKLEEIRKAKRIQREEEEKARHRDDELRRREMGKQVAMAKHEREKQEAMLIATERRREKKEQAEAKKRIKEEIAKDRADQKAASTARKITAVEKPVEAEAPREKKEYTECKLNLRLLDGKSMPTSFKPDQLLHDVRLFLVAETGLLEFELGTTFPRKVYALEDYKKTLKELGLVPSAALIVSKSS</sequence>
<dbReference type="InterPro" id="IPR009060">
    <property type="entry name" value="UBA-like_sf"/>
</dbReference>
<evidence type="ECO:0000259" key="6">
    <source>
        <dbReference type="PROSITE" id="PS50033"/>
    </source>
</evidence>
<keyword evidence="2" id="KW-0963">Cytoplasm</keyword>
<comment type="caution">
    <text evidence="7">The sequence shown here is derived from an EMBL/GenBank/DDBJ whole genome shotgun (WGS) entry which is preliminary data.</text>
</comment>
<dbReference type="Proteomes" id="UP001165289">
    <property type="component" value="Unassembled WGS sequence"/>
</dbReference>
<name>A0AAV7JIC4_9METZ</name>
<dbReference type="PANTHER" id="PTHR46340">
    <property type="entry name" value="UBX DOMAIN-CONTAINING PROTEIN 1"/>
    <property type="match status" value="1"/>
</dbReference>
<feature type="compositionally biased region" description="Basic and acidic residues" evidence="4">
    <location>
        <begin position="122"/>
        <end position="210"/>
    </location>
</feature>
<dbReference type="PANTHER" id="PTHR46340:SF1">
    <property type="entry name" value="UBX DOMAIN-CONTAINING PROTEIN 1"/>
    <property type="match status" value="1"/>
</dbReference>
<accession>A0AAV7JIC4</accession>
<dbReference type="GO" id="GO:0032435">
    <property type="term" value="P:negative regulation of proteasomal ubiquitin-dependent protein catabolic process"/>
    <property type="evidence" value="ECO:0007669"/>
    <property type="project" value="TreeGrafter"/>
</dbReference>
<feature type="domain" description="UBX" evidence="6">
    <location>
        <begin position="235"/>
        <end position="311"/>
    </location>
</feature>
<dbReference type="InterPro" id="IPR001012">
    <property type="entry name" value="UBX_dom"/>
</dbReference>
<comment type="subcellular location">
    <subcellularLocation>
        <location evidence="1">Cytoplasm</location>
    </subcellularLocation>
</comment>
<feature type="domain" description="UBA" evidence="5">
    <location>
        <begin position="1"/>
        <end position="43"/>
    </location>
</feature>
<proteinExistence type="predicted"/>
<protein>
    <recommendedName>
        <fullName evidence="9">UBX domain-containing protein 1</fullName>
    </recommendedName>
</protein>
<feature type="compositionally biased region" description="Basic and acidic residues" evidence="4">
    <location>
        <begin position="44"/>
        <end position="55"/>
    </location>
</feature>
<evidence type="ECO:0000259" key="5">
    <source>
        <dbReference type="PROSITE" id="PS50030"/>
    </source>
</evidence>
<evidence type="ECO:0008006" key="9">
    <source>
        <dbReference type="Google" id="ProtNLM"/>
    </source>
</evidence>
<evidence type="ECO:0000313" key="8">
    <source>
        <dbReference type="Proteomes" id="UP001165289"/>
    </source>
</evidence>
<dbReference type="InterPro" id="IPR029071">
    <property type="entry name" value="Ubiquitin-like_domsf"/>
</dbReference>
<keyword evidence="3" id="KW-0175">Coiled coil</keyword>
<dbReference type="SMART" id="SM00166">
    <property type="entry name" value="UBX"/>
    <property type="match status" value="1"/>
</dbReference>
<dbReference type="PROSITE" id="PS50030">
    <property type="entry name" value="UBA"/>
    <property type="match status" value="1"/>
</dbReference>
<dbReference type="SUPFAM" id="SSF54236">
    <property type="entry name" value="Ubiquitin-like"/>
    <property type="match status" value="1"/>
</dbReference>
<dbReference type="GO" id="GO:0031397">
    <property type="term" value="P:negative regulation of protein ubiquitination"/>
    <property type="evidence" value="ECO:0007669"/>
    <property type="project" value="TreeGrafter"/>
</dbReference>
<dbReference type="AlphaFoldDB" id="A0AAV7JIC4"/>
<dbReference type="InterPro" id="IPR013087">
    <property type="entry name" value="Znf_C2H2_type"/>
</dbReference>
<dbReference type="GO" id="GO:1903094">
    <property type="term" value="P:negative regulation of protein K48-linked deubiquitination"/>
    <property type="evidence" value="ECO:0007669"/>
    <property type="project" value="TreeGrafter"/>
</dbReference>
<dbReference type="Pfam" id="PF00789">
    <property type="entry name" value="UBX"/>
    <property type="match status" value="1"/>
</dbReference>
<dbReference type="GO" id="GO:0036435">
    <property type="term" value="F:K48-linked polyubiquitin modification-dependent protein binding"/>
    <property type="evidence" value="ECO:0007669"/>
    <property type="project" value="TreeGrafter"/>
</dbReference>
<evidence type="ECO:0000313" key="7">
    <source>
        <dbReference type="EMBL" id="KAI6648501.1"/>
    </source>
</evidence>
<evidence type="ECO:0000256" key="3">
    <source>
        <dbReference type="ARBA" id="ARBA00023054"/>
    </source>
</evidence>
<dbReference type="SUPFAM" id="SSF46934">
    <property type="entry name" value="UBA-like"/>
    <property type="match status" value="1"/>
</dbReference>